<evidence type="ECO:0000313" key="6">
    <source>
        <dbReference type="Proteomes" id="UP000663651"/>
    </source>
</evidence>
<dbReference type="InterPro" id="IPR051782">
    <property type="entry name" value="ABC_Transporter_VariousFunc"/>
</dbReference>
<organism evidence="5 6">
    <name type="scientific">Geobacter benzoatilyticus</name>
    <dbReference type="NCBI Taxonomy" id="2815309"/>
    <lineage>
        <taxon>Bacteria</taxon>
        <taxon>Pseudomonadati</taxon>
        <taxon>Thermodesulfobacteriota</taxon>
        <taxon>Desulfuromonadia</taxon>
        <taxon>Geobacterales</taxon>
        <taxon>Geobacteraceae</taxon>
        <taxon>Geobacter</taxon>
    </lineage>
</organism>
<dbReference type="InterPro" id="IPR003593">
    <property type="entry name" value="AAA+_ATPase"/>
</dbReference>
<keyword evidence="3 5" id="KW-0067">ATP-binding</keyword>
<keyword evidence="6" id="KW-1185">Reference proteome</keyword>
<dbReference type="Proteomes" id="UP000663651">
    <property type="component" value="Chromosome"/>
</dbReference>
<dbReference type="EMBL" id="CP071382">
    <property type="protein sequence ID" value="QSV44931.1"/>
    <property type="molecule type" value="Genomic_DNA"/>
</dbReference>
<dbReference type="PANTHER" id="PTHR42939">
    <property type="entry name" value="ABC TRANSPORTER ATP-BINDING PROTEIN ALBC-RELATED"/>
    <property type="match status" value="1"/>
</dbReference>
<reference evidence="5 6" key="1">
    <citation type="submission" date="2021-03" db="EMBL/GenBank/DDBJ databases">
        <title>Geobacter metallireducens gen. nov. sp. nov., a microorganism capable of coupling the complete oxidation of organic compounds to the reduction of iron and other metals.</title>
        <authorList>
            <person name="Li Y."/>
        </authorList>
    </citation>
    <scope>NUCLEOTIDE SEQUENCE [LARGE SCALE GENOMIC DNA]</scope>
    <source>
        <strain evidence="5 6">Jerry-YX</strain>
    </source>
</reference>
<proteinExistence type="predicted"/>
<keyword evidence="2" id="KW-0547">Nucleotide-binding</keyword>
<dbReference type="InterPro" id="IPR003439">
    <property type="entry name" value="ABC_transporter-like_ATP-bd"/>
</dbReference>
<feature type="domain" description="ABC transporter" evidence="4">
    <location>
        <begin position="4"/>
        <end position="237"/>
    </location>
</feature>
<accession>A0ABX7Q1E1</accession>
<dbReference type="Gene3D" id="3.40.50.300">
    <property type="entry name" value="P-loop containing nucleotide triphosphate hydrolases"/>
    <property type="match status" value="1"/>
</dbReference>
<dbReference type="InterPro" id="IPR027417">
    <property type="entry name" value="P-loop_NTPase"/>
</dbReference>
<sequence>MAAIEIDKLCKVFRTKKFGKVEALSDLSLTIASGEVYGFLGPNGAGKSTTIKTIMGLIAPTSGTARIMGQKIESPQARAHIGYLPENPAFYDYLTAEEYLKFVGRSFKMSDEDIAVRSEATIKLLDLWEARRRPIRGYSKGMVQRVGLAQALIHDPDVFILDEPMSGLDPVGRALVKEIILELKKAGKTVFFSTHITDDVEKVCDRVGVIVGGKLQYDGNVEELLRDGTEGYVLQVRNIPEGLSCATVSRAIAHGVVEIVLKREDLNKSMTELVARGGSIERIEPQRKNLESFFLDILKKKGNR</sequence>
<evidence type="ECO:0000259" key="4">
    <source>
        <dbReference type="PROSITE" id="PS50893"/>
    </source>
</evidence>
<protein>
    <submittedName>
        <fullName evidence="5">ABC transporter ATP-binding protein</fullName>
    </submittedName>
</protein>
<keyword evidence="1" id="KW-0813">Transport</keyword>
<dbReference type="SUPFAM" id="SSF52540">
    <property type="entry name" value="P-loop containing nucleoside triphosphate hydrolases"/>
    <property type="match status" value="1"/>
</dbReference>
<evidence type="ECO:0000256" key="3">
    <source>
        <dbReference type="ARBA" id="ARBA00022840"/>
    </source>
</evidence>
<evidence type="ECO:0000256" key="2">
    <source>
        <dbReference type="ARBA" id="ARBA00022741"/>
    </source>
</evidence>
<evidence type="ECO:0000313" key="5">
    <source>
        <dbReference type="EMBL" id="QSV44931.1"/>
    </source>
</evidence>
<dbReference type="PROSITE" id="PS50893">
    <property type="entry name" value="ABC_TRANSPORTER_2"/>
    <property type="match status" value="1"/>
</dbReference>
<gene>
    <name evidence="5" type="ORF">JZM60_12320</name>
</gene>
<dbReference type="CDD" id="cd03230">
    <property type="entry name" value="ABC_DR_subfamily_A"/>
    <property type="match status" value="1"/>
</dbReference>
<dbReference type="PANTHER" id="PTHR42939:SF1">
    <property type="entry name" value="ABC TRANSPORTER ATP-BINDING PROTEIN ALBC-RELATED"/>
    <property type="match status" value="1"/>
</dbReference>
<name>A0ABX7Q1E1_9BACT</name>
<dbReference type="GO" id="GO:0005524">
    <property type="term" value="F:ATP binding"/>
    <property type="evidence" value="ECO:0007669"/>
    <property type="project" value="UniProtKB-KW"/>
</dbReference>
<dbReference type="Pfam" id="PF00005">
    <property type="entry name" value="ABC_tran"/>
    <property type="match status" value="1"/>
</dbReference>
<dbReference type="RefSeq" id="WP_207162745.1">
    <property type="nucleotide sequence ID" value="NZ_CP071382.1"/>
</dbReference>
<dbReference type="SMART" id="SM00382">
    <property type="entry name" value="AAA"/>
    <property type="match status" value="1"/>
</dbReference>
<evidence type="ECO:0000256" key="1">
    <source>
        <dbReference type="ARBA" id="ARBA00022448"/>
    </source>
</evidence>